<dbReference type="PANTHER" id="PTHR13097:SF7">
    <property type="entry name" value="GENERAL TRANSCRIPTION FACTOR IIE SUBUNIT 1"/>
    <property type="match status" value="1"/>
</dbReference>
<evidence type="ECO:0000256" key="2">
    <source>
        <dbReference type="ARBA" id="ARBA00023015"/>
    </source>
</evidence>
<evidence type="ECO:0000259" key="5">
    <source>
        <dbReference type="PROSITE" id="PS51344"/>
    </source>
</evidence>
<dbReference type="InterPro" id="IPR039997">
    <property type="entry name" value="TFE"/>
</dbReference>
<reference evidence="6 7" key="1">
    <citation type="journal article" date="2016" name="Mol. Biol. Evol.">
        <title>Comparative Genomics of Early-Diverging Mushroom-Forming Fungi Provides Insights into the Origins of Lignocellulose Decay Capabilities.</title>
        <authorList>
            <person name="Nagy L.G."/>
            <person name="Riley R."/>
            <person name="Tritt A."/>
            <person name="Adam C."/>
            <person name="Daum C."/>
            <person name="Floudas D."/>
            <person name="Sun H."/>
            <person name="Yadav J.S."/>
            <person name="Pangilinan J."/>
            <person name="Larsson K.H."/>
            <person name="Matsuura K."/>
            <person name="Barry K."/>
            <person name="Labutti K."/>
            <person name="Kuo R."/>
            <person name="Ohm R.A."/>
            <person name="Bhattacharya S.S."/>
            <person name="Shirouzu T."/>
            <person name="Yoshinaga Y."/>
            <person name="Martin F.M."/>
            <person name="Grigoriev I.V."/>
            <person name="Hibbett D.S."/>
        </authorList>
    </citation>
    <scope>NUCLEOTIDE SEQUENCE [LARGE SCALE GENOMIC DNA]</scope>
    <source>
        <strain evidence="6 7">HHB14362 ss-1</strain>
    </source>
</reference>
<dbReference type="Proteomes" id="UP000076761">
    <property type="component" value="Unassembled WGS sequence"/>
</dbReference>
<name>A0A165STU8_9AGAM</name>
<dbReference type="InParanoid" id="A0A165STU8"/>
<dbReference type="InterPro" id="IPR017919">
    <property type="entry name" value="TFIIE/TFIIEa_HTH"/>
</dbReference>
<dbReference type="InterPro" id="IPR013083">
    <property type="entry name" value="Znf_RING/FYVE/PHD"/>
</dbReference>
<feature type="domain" description="HTH TFE/IIEalpha-type" evidence="5">
    <location>
        <begin position="10"/>
        <end position="101"/>
    </location>
</feature>
<dbReference type="PROSITE" id="PS51344">
    <property type="entry name" value="HTH_TFE_IIE"/>
    <property type="match status" value="1"/>
</dbReference>
<dbReference type="InterPro" id="IPR024550">
    <property type="entry name" value="TFIIEa/SarR/Rpc3_HTH_dom"/>
</dbReference>
<dbReference type="GO" id="GO:0006367">
    <property type="term" value="P:transcription initiation at RNA polymerase II promoter"/>
    <property type="evidence" value="ECO:0007669"/>
    <property type="project" value="InterPro"/>
</dbReference>
<keyword evidence="3" id="KW-0804">Transcription</keyword>
<evidence type="ECO:0000256" key="3">
    <source>
        <dbReference type="ARBA" id="ARBA00023163"/>
    </source>
</evidence>
<dbReference type="STRING" id="1314782.A0A165STU8"/>
<dbReference type="GO" id="GO:0005673">
    <property type="term" value="C:transcription factor TFIIE complex"/>
    <property type="evidence" value="ECO:0007669"/>
    <property type="project" value="TreeGrafter"/>
</dbReference>
<feature type="region of interest" description="Disordered" evidence="4">
    <location>
        <begin position="245"/>
        <end position="264"/>
    </location>
</feature>
<feature type="region of interest" description="Disordered" evidence="4">
    <location>
        <begin position="212"/>
        <end position="231"/>
    </location>
</feature>
<feature type="compositionally biased region" description="Basic and acidic residues" evidence="4">
    <location>
        <begin position="394"/>
        <end position="404"/>
    </location>
</feature>
<protein>
    <recommendedName>
        <fullName evidence="5">HTH TFE/IIEalpha-type domain-containing protein</fullName>
    </recommendedName>
</protein>
<dbReference type="FunCoup" id="A0A165STU8">
    <property type="interactions" value="360"/>
</dbReference>
<accession>A0A165STU8</accession>
<proteinExistence type="inferred from homology"/>
<dbReference type="InterPro" id="IPR002853">
    <property type="entry name" value="TFIIE_asu"/>
</dbReference>
<dbReference type="SMART" id="SM00531">
    <property type="entry name" value="TFIIE"/>
    <property type="match status" value="1"/>
</dbReference>
<feature type="region of interest" description="Disordered" evidence="4">
    <location>
        <begin position="384"/>
        <end position="429"/>
    </location>
</feature>
<feature type="compositionally biased region" description="Polar residues" evidence="4">
    <location>
        <begin position="347"/>
        <end position="360"/>
    </location>
</feature>
<keyword evidence="7" id="KW-1185">Reference proteome</keyword>
<evidence type="ECO:0000256" key="4">
    <source>
        <dbReference type="SAM" id="MobiDB-lite"/>
    </source>
</evidence>
<dbReference type="OrthoDB" id="361102at2759"/>
<feature type="compositionally biased region" description="Basic and acidic residues" evidence="4">
    <location>
        <begin position="245"/>
        <end position="261"/>
    </location>
</feature>
<sequence>MSTKEEQETLRLLVQHVSRSFYEPKFIVILDQLARHPVLKDDDLAGRMGLQAKELNKLMAVLNNDRLIRVHRQNELKEGAQRSVGRAYYYIDYQHFCNVVKWRVAEMWRIIDNSLRNELDNKGYICPQCGKSFTPLEVDKLIDFSRGVFVCDDCKGELVDNENAESVKGSQDRMQRFNRQMAFIQEGLRKTEDMVLPAFDVEAWVRNNLSEAEKQRNAEPGAGLKIAGSGPKTEDAGIGVVISMDKDEETRKQERDAEAAAKRQQNLMPSWHLKSTITGDLTALGEAENSRVPDGAATLSSNDAILRGLAPVNPPSTSQTIVEDVKPRTEEVDYYDQYYASLEASNAVSSQGTPYSNGANGTEEEEDIKPSIEYLDSLNEYRKRSRSQLPDGNAEPRKAARLDESLYVPPPVEEPPMEKTPLVDPADDPIVQVNGHPVRYSEVTEEHQEMMTPEEYQAYYEVIQAQL</sequence>
<evidence type="ECO:0000313" key="6">
    <source>
        <dbReference type="EMBL" id="KZT25667.1"/>
    </source>
</evidence>
<comment type="similarity">
    <text evidence="1">Belongs to the TFIIE alpha subunit family.</text>
</comment>
<dbReference type="SUPFAM" id="SSF57783">
    <property type="entry name" value="Zinc beta-ribbon"/>
    <property type="match status" value="1"/>
</dbReference>
<dbReference type="EMBL" id="KV425570">
    <property type="protein sequence ID" value="KZT25667.1"/>
    <property type="molecule type" value="Genomic_DNA"/>
</dbReference>
<dbReference type="PANTHER" id="PTHR13097">
    <property type="entry name" value="TRANSCRIPTION INITIATION FACTOR IIE, ALPHA SUBUNIT"/>
    <property type="match status" value="1"/>
</dbReference>
<evidence type="ECO:0000313" key="7">
    <source>
        <dbReference type="Proteomes" id="UP000076761"/>
    </source>
</evidence>
<feature type="region of interest" description="Disordered" evidence="4">
    <location>
        <begin position="347"/>
        <end position="369"/>
    </location>
</feature>
<dbReference type="Pfam" id="PF02002">
    <property type="entry name" value="TFIIE_alpha"/>
    <property type="match status" value="1"/>
</dbReference>
<organism evidence="6 7">
    <name type="scientific">Neolentinus lepideus HHB14362 ss-1</name>
    <dbReference type="NCBI Taxonomy" id="1314782"/>
    <lineage>
        <taxon>Eukaryota</taxon>
        <taxon>Fungi</taxon>
        <taxon>Dikarya</taxon>
        <taxon>Basidiomycota</taxon>
        <taxon>Agaricomycotina</taxon>
        <taxon>Agaricomycetes</taxon>
        <taxon>Gloeophyllales</taxon>
        <taxon>Gloeophyllaceae</taxon>
        <taxon>Neolentinus</taxon>
    </lineage>
</organism>
<dbReference type="Gene3D" id="3.30.40.10">
    <property type="entry name" value="Zinc/RING finger domain, C3HC4 (zinc finger)"/>
    <property type="match status" value="1"/>
</dbReference>
<keyword evidence="2" id="KW-0805">Transcription regulation</keyword>
<evidence type="ECO:0000256" key="1">
    <source>
        <dbReference type="ARBA" id="ARBA00008947"/>
    </source>
</evidence>
<dbReference type="InterPro" id="IPR021600">
    <property type="entry name" value="TFIIE_asu_C"/>
</dbReference>
<dbReference type="AlphaFoldDB" id="A0A165STU8"/>
<gene>
    <name evidence="6" type="ORF">NEOLEDRAFT_1133163</name>
</gene>
<dbReference type="Pfam" id="PF11521">
    <property type="entry name" value="TFIIE-A_C"/>
    <property type="match status" value="1"/>
</dbReference>